<sequence length="303" mass="33758">MEIFRKKLTSVDFDRGLELPPRSNLEPLQHVQGTIELPTIVESAAGDRLPDPMKIHCSTRRGSLVFKSGWYDIARNVGLKSGDTVIFYQEVNGGAQFKLKFSLAMEIFTKQLTLVDFGSGLVLPPRSNLKPLQHLQGTIELSTIVESAAGTRLPEPVTIHCSTTRGSLVFKRGWYDIAREVGLKSGDTVTFYQEVNGGAQFKLKQLNSIDLERELVLPRDCNLERLQPFHGTIELSTTVESYAGTRLPDPVTIHCSTRSGKLEFTRGWRDIARDAGLKSGDTVTFYREVNGGAQYIMRVRNVG</sequence>
<dbReference type="CDD" id="cd10017">
    <property type="entry name" value="B3_DNA"/>
    <property type="match status" value="1"/>
</dbReference>
<comment type="caution">
    <text evidence="1">The sequence shown here is derived from an EMBL/GenBank/DDBJ whole genome shotgun (WGS) entry which is preliminary data.</text>
</comment>
<dbReference type="PANTHER" id="PTHR31140:SF145">
    <property type="entry name" value="TF-B3 DOMAIN-CONTAINING PROTEIN"/>
    <property type="match status" value="1"/>
</dbReference>
<dbReference type="EMBL" id="JAAWWB010000005">
    <property type="protein sequence ID" value="KAG6781936.1"/>
    <property type="molecule type" value="Genomic_DNA"/>
</dbReference>
<accession>A0A8X8A562</accession>
<reference evidence="1" key="1">
    <citation type="journal article" date="2020" name="bioRxiv">
        <title>Hybrid origin of Populus tomentosa Carr. identified through genome sequencing and phylogenomic analysis.</title>
        <authorList>
            <person name="An X."/>
            <person name="Gao K."/>
            <person name="Chen Z."/>
            <person name="Li J."/>
            <person name="Yang X."/>
            <person name="Yang X."/>
            <person name="Zhou J."/>
            <person name="Guo T."/>
            <person name="Zhao T."/>
            <person name="Huang S."/>
            <person name="Miao D."/>
            <person name="Khan W.U."/>
            <person name="Rao P."/>
            <person name="Ye M."/>
            <person name="Lei B."/>
            <person name="Liao W."/>
            <person name="Wang J."/>
            <person name="Ji L."/>
            <person name="Li Y."/>
            <person name="Guo B."/>
            <person name="Mustafa N.S."/>
            <person name="Li S."/>
            <person name="Yun Q."/>
            <person name="Keller S.R."/>
            <person name="Mao J."/>
            <person name="Zhang R."/>
            <person name="Strauss S.H."/>
        </authorList>
    </citation>
    <scope>NUCLEOTIDE SEQUENCE</scope>
    <source>
        <strain evidence="1">GM15</strain>
        <tissue evidence="1">Leaf</tissue>
    </source>
</reference>
<dbReference type="OrthoDB" id="823094at2759"/>
<gene>
    <name evidence="1" type="ORF">POTOM_011322</name>
</gene>
<proteinExistence type="predicted"/>
<dbReference type="GO" id="GO:0003700">
    <property type="term" value="F:DNA-binding transcription factor activity"/>
    <property type="evidence" value="ECO:0007669"/>
    <property type="project" value="InterPro"/>
</dbReference>
<dbReference type="PANTHER" id="PTHR31140">
    <property type="entry name" value="B3 DOMAIN-CONTAINING TRANSCRIPTION FACTOR ABI3"/>
    <property type="match status" value="1"/>
</dbReference>
<dbReference type="GO" id="GO:0003677">
    <property type="term" value="F:DNA binding"/>
    <property type="evidence" value="ECO:0007669"/>
    <property type="project" value="InterPro"/>
</dbReference>
<name>A0A8X8A562_POPTO</name>
<dbReference type="Proteomes" id="UP000886885">
    <property type="component" value="Chromosome 3A"/>
</dbReference>
<evidence type="ECO:0000313" key="2">
    <source>
        <dbReference type="Proteomes" id="UP000886885"/>
    </source>
</evidence>
<keyword evidence="2" id="KW-1185">Reference proteome</keyword>
<dbReference type="InterPro" id="IPR044800">
    <property type="entry name" value="LEC2-like"/>
</dbReference>
<organism evidence="1 2">
    <name type="scientific">Populus tomentosa</name>
    <name type="common">Chinese white poplar</name>
    <dbReference type="NCBI Taxonomy" id="118781"/>
    <lineage>
        <taxon>Eukaryota</taxon>
        <taxon>Viridiplantae</taxon>
        <taxon>Streptophyta</taxon>
        <taxon>Embryophyta</taxon>
        <taxon>Tracheophyta</taxon>
        <taxon>Spermatophyta</taxon>
        <taxon>Magnoliopsida</taxon>
        <taxon>eudicotyledons</taxon>
        <taxon>Gunneridae</taxon>
        <taxon>Pentapetalae</taxon>
        <taxon>rosids</taxon>
        <taxon>fabids</taxon>
        <taxon>Malpighiales</taxon>
        <taxon>Salicaceae</taxon>
        <taxon>Saliceae</taxon>
        <taxon>Populus</taxon>
    </lineage>
</organism>
<dbReference type="InterPro" id="IPR003340">
    <property type="entry name" value="B3_DNA-bd"/>
</dbReference>
<dbReference type="AlphaFoldDB" id="A0A8X8A562"/>
<evidence type="ECO:0000313" key="1">
    <source>
        <dbReference type="EMBL" id="KAG6781936.1"/>
    </source>
</evidence>
<evidence type="ECO:0008006" key="3">
    <source>
        <dbReference type="Google" id="ProtNLM"/>
    </source>
</evidence>
<protein>
    <recommendedName>
        <fullName evidence="3">TF-B3 domain-containing protein</fullName>
    </recommendedName>
</protein>